<evidence type="ECO:0000313" key="2">
    <source>
        <dbReference type="EMBL" id="ARF11511.1"/>
    </source>
</evidence>
<keyword evidence="1" id="KW-0812">Transmembrane</keyword>
<gene>
    <name evidence="2" type="ORF">Klosneuvirus_1_368</name>
</gene>
<dbReference type="EMBL" id="KY684108">
    <property type="protein sequence ID" value="ARF11511.1"/>
    <property type="molecule type" value="Genomic_DNA"/>
</dbReference>
<reference evidence="2" key="1">
    <citation type="journal article" date="2017" name="Science">
        <title>Giant viruses with an expanded complement of translation system components.</title>
        <authorList>
            <person name="Schulz F."/>
            <person name="Yutin N."/>
            <person name="Ivanova N.N."/>
            <person name="Ortega D.R."/>
            <person name="Lee T.K."/>
            <person name="Vierheilig J."/>
            <person name="Daims H."/>
            <person name="Horn M."/>
            <person name="Wagner M."/>
            <person name="Jensen G.J."/>
            <person name="Kyrpides N.C."/>
            <person name="Koonin E.V."/>
            <person name="Woyke T."/>
        </authorList>
    </citation>
    <scope>NUCLEOTIDE SEQUENCE</scope>
    <source>
        <strain evidence="2">KNV1</strain>
    </source>
</reference>
<accession>A0A1V0SIM8</accession>
<name>A0A1V0SIM8_9VIRU</name>
<feature type="transmembrane region" description="Helical" evidence="1">
    <location>
        <begin position="267"/>
        <end position="287"/>
    </location>
</feature>
<organism evidence="2">
    <name type="scientific">Klosneuvirus KNV1</name>
    <dbReference type="NCBI Taxonomy" id="1977640"/>
    <lineage>
        <taxon>Viruses</taxon>
        <taxon>Varidnaviria</taxon>
        <taxon>Bamfordvirae</taxon>
        <taxon>Nucleocytoviricota</taxon>
        <taxon>Megaviricetes</taxon>
        <taxon>Imitervirales</taxon>
        <taxon>Mimiviridae</taxon>
        <taxon>Klosneuvirinae</taxon>
        <taxon>Klosneuvirus</taxon>
    </lineage>
</organism>
<protein>
    <submittedName>
        <fullName evidence="2">Uncharacterized protein</fullName>
    </submittedName>
</protein>
<evidence type="ECO:0000256" key="1">
    <source>
        <dbReference type="SAM" id="Phobius"/>
    </source>
</evidence>
<keyword evidence="1" id="KW-1133">Transmembrane helix</keyword>
<keyword evidence="1" id="KW-0472">Membrane</keyword>
<sequence>MPGIKIAYEMEAIFTPYLTVEFLPRDENELHSGIILLTKSGKIKKNYDFKDPKTKQDLENLIWYHLGQDYNIKEVNEGHENDTREYTDNKVIQGWAEKRRVSSQDICCKKILDAVTNSIMDNLVLHEVYKLKGGDIKDKETCKKVRFSECGDNYPQSSPTFQRCVDEVEWLCDHGYPNNEKVNKMNSLVGKVRKDIYDYLDKNDMKVDKKKFDEIITAGLFADLGNRMGNKVANDPHVRESVNDIFTEKDYYLYLIEDFNTEPKSKYQIWFGLLILLIVIIMIYLAYCNRNK</sequence>
<proteinExistence type="predicted"/>